<dbReference type="OrthoDB" id="77607at2759"/>
<evidence type="ECO:0000256" key="5">
    <source>
        <dbReference type="ARBA" id="ARBA00023242"/>
    </source>
</evidence>
<dbReference type="GO" id="GO:0008270">
    <property type="term" value="F:zinc ion binding"/>
    <property type="evidence" value="ECO:0007669"/>
    <property type="project" value="UniProtKB-KW"/>
</dbReference>
<keyword evidence="4" id="KW-0862">Zinc</keyword>
<dbReference type="PANTHER" id="PTHR13278">
    <property type="entry name" value="ZINC FINGER PROTEIN 830"/>
    <property type="match status" value="1"/>
</dbReference>
<keyword evidence="8" id="KW-1185">Reference proteome</keyword>
<comment type="caution">
    <text evidence="7">The sequence shown here is derived from an EMBL/GenBank/DDBJ whole genome shotgun (WGS) entry which is preliminary data.</text>
</comment>
<keyword evidence="2" id="KW-0479">Metal-binding</keyword>
<evidence type="ECO:0000256" key="3">
    <source>
        <dbReference type="ARBA" id="ARBA00022771"/>
    </source>
</evidence>
<dbReference type="AlphaFoldDB" id="A0A2A9PGU5"/>
<dbReference type="GO" id="GO:0033260">
    <property type="term" value="P:nuclear DNA replication"/>
    <property type="evidence" value="ECO:0007669"/>
    <property type="project" value="TreeGrafter"/>
</dbReference>
<dbReference type="Proteomes" id="UP000037136">
    <property type="component" value="Unassembled WGS sequence"/>
</dbReference>
<evidence type="ECO:0000313" key="8">
    <source>
        <dbReference type="Proteomes" id="UP000037136"/>
    </source>
</evidence>
<sequence length="337" mass="37312">MADARSLLRQQRAARRIQHPHAAYTDTGKLLCTLCRDQIKAESLWEKHLQSESHRELLSRHDVDDRIAASNPAQKRRLEETDTVDDADGDDSRAEDTLRRKRSKLDVVSPMETVRDQPLALASPSLMRRASTTPSQGVELQIPSRPATPSRRDTPSSSASGAASRRRAGSNLTPTAAPQVDESEWAAFEADVAVDATPYDEGAVISAPAMTAEESAAAKNLLEQAGKMQVDVDLEEEREEAARAMEDEFQDMQELEERVQRLKDRREALRKRSDNQSQDYSAPEKSLSEPGQGKEDPSVTVSNVKAGAGVLGEDADDEDDDDDDDDDDWDGFRFHNS</sequence>
<name>A0A2A9PGU5_OPHUN</name>
<evidence type="ECO:0000313" key="7">
    <source>
        <dbReference type="EMBL" id="PFH60123.1"/>
    </source>
</evidence>
<keyword evidence="3" id="KW-0863">Zinc-finger</keyword>
<dbReference type="GO" id="GO:0005681">
    <property type="term" value="C:spliceosomal complex"/>
    <property type="evidence" value="ECO:0007669"/>
    <property type="project" value="InterPro"/>
</dbReference>
<evidence type="ECO:0000256" key="1">
    <source>
        <dbReference type="ARBA" id="ARBA00004123"/>
    </source>
</evidence>
<reference evidence="7 8" key="2">
    <citation type="journal article" date="2017" name="Sci. Rep.">
        <title>Ant-infecting Ophiocordyceps genomes reveal a high diversity of potential behavioral manipulation genes and a possible major role for enterotoxins.</title>
        <authorList>
            <person name="de Bekker C."/>
            <person name="Ohm R.A."/>
            <person name="Evans H.C."/>
            <person name="Brachmann A."/>
            <person name="Hughes D.P."/>
        </authorList>
    </citation>
    <scope>NUCLEOTIDE SEQUENCE [LARGE SCALE GENOMIC DNA]</scope>
    <source>
        <strain evidence="7 8">SC16a</strain>
    </source>
</reference>
<organism evidence="7 8">
    <name type="scientific">Ophiocordyceps unilateralis</name>
    <name type="common">Zombie-ant fungus</name>
    <name type="synonym">Torrubia unilateralis</name>
    <dbReference type="NCBI Taxonomy" id="268505"/>
    <lineage>
        <taxon>Eukaryota</taxon>
        <taxon>Fungi</taxon>
        <taxon>Dikarya</taxon>
        <taxon>Ascomycota</taxon>
        <taxon>Pezizomycotina</taxon>
        <taxon>Sordariomycetes</taxon>
        <taxon>Hypocreomycetidae</taxon>
        <taxon>Hypocreales</taxon>
        <taxon>Ophiocordycipitaceae</taxon>
        <taxon>Ophiocordyceps</taxon>
    </lineage>
</organism>
<feature type="compositionally biased region" description="Basic and acidic residues" evidence="6">
    <location>
        <begin position="255"/>
        <end position="274"/>
    </location>
</feature>
<gene>
    <name evidence="7" type="ORF">XA68_11451</name>
</gene>
<accession>A0A2A9PGU5</accession>
<comment type="subcellular location">
    <subcellularLocation>
        <location evidence="1">Nucleus</location>
    </subcellularLocation>
</comment>
<evidence type="ECO:0000256" key="6">
    <source>
        <dbReference type="SAM" id="MobiDB-lite"/>
    </source>
</evidence>
<dbReference type="InterPro" id="IPR040050">
    <property type="entry name" value="ZNF830-like"/>
</dbReference>
<dbReference type="GO" id="GO:0003676">
    <property type="term" value="F:nucleic acid binding"/>
    <property type="evidence" value="ECO:0007669"/>
    <property type="project" value="InterPro"/>
</dbReference>
<feature type="region of interest" description="Disordered" evidence="6">
    <location>
        <begin position="63"/>
        <end position="183"/>
    </location>
</feature>
<keyword evidence="5" id="KW-0539">Nucleus</keyword>
<evidence type="ECO:0008006" key="9">
    <source>
        <dbReference type="Google" id="ProtNLM"/>
    </source>
</evidence>
<feature type="compositionally biased region" description="Acidic residues" evidence="6">
    <location>
        <begin position="313"/>
        <end position="329"/>
    </location>
</feature>
<dbReference type="GO" id="GO:0033314">
    <property type="term" value="P:mitotic DNA replication checkpoint signaling"/>
    <property type="evidence" value="ECO:0007669"/>
    <property type="project" value="TreeGrafter"/>
</dbReference>
<dbReference type="STRING" id="268505.A0A2A9PGU5"/>
<dbReference type="GO" id="GO:0044773">
    <property type="term" value="P:mitotic DNA damage checkpoint signaling"/>
    <property type="evidence" value="ECO:0007669"/>
    <property type="project" value="TreeGrafter"/>
</dbReference>
<reference evidence="7 8" key="1">
    <citation type="journal article" date="2015" name="BMC Genomics">
        <title>Gene expression during zombie ant biting behavior reflects the complexity underlying fungal parasitic behavioral manipulation.</title>
        <authorList>
            <person name="de Bekker C."/>
            <person name="Ohm R.A."/>
            <person name="Loreto R.G."/>
            <person name="Sebastian A."/>
            <person name="Albert I."/>
            <person name="Merrow M."/>
            <person name="Brachmann A."/>
            <person name="Hughes D.P."/>
        </authorList>
    </citation>
    <scope>NUCLEOTIDE SEQUENCE [LARGE SCALE GENOMIC DNA]</scope>
    <source>
        <strain evidence="7 8">SC16a</strain>
    </source>
</reference>
<proteinExistence type="predicted"/>
<dbReference type="EMBL" id="LAZP02000150">
    <property type="protein sequence ID" value="PFH60123.1"/>
    <property type="molecule type" value="Genomic_DNA"/>
</dbReference>
<evidence type="ECO:0000256" key="4">
    <source>
        <dbReference type="ARBA" id="ARBA00022833"/>
    </source>
</evidence>
<dbReference type="PANTHER" id="PTHR13278:SF0">
    <property type="entry name" value="ZINC FINGER PROTEIN 830"/>
    <property type="match status" value="1"/>
</dbReference>
<protein>
    <recommendedName>
        <fullName evidence="9">Coiled-coil domain-containing protein 16</fullName>
    </recommendedName>
</protein>
<feature type="region of interest" description="Disordered" evidence="6">
    <location>
        <begin position="237"/>
        <end position="337"/>
    </location>
</feature>
<evidence type="ECO:0000256" key="2">
    <source>
        <dbReference type="ARBA" id="ARBA00022723"/>
    </source>
</evidence>